<dbReference type="RefSeq" id="WP_140903926.1">
    <property type="nucleotide sequence ID" value="NZ_JBHTMD010000020.1"/>
</dbReference>
<accession>A0A502BR74</accession>
<dbReference type="Gene3D" id="1.10.10.10">
    <property type="entry name" value="Winged helix-like DNA-binding domain superfamily/Winged helix DNA-binding domain"/>
    <property type="match status" value="1"/>
</dbReference>
<evidence type="ECO:0000313" key="2">
    <source>
        <dbReference type="EMBL" id="TPF76714.1"/>
    </source>
</evidence>
<dbReference type="InterPro" id="IPR036390">
    <property type="entry name" value="WH_DNA-bd_sf"/>
</dbReference>
<dbReference type="GO" id="GO:0004252">
    <property type="term" value="F:serine-type endopeptidase activity"/>
    <property type="evidence" value="ECO:0007669"/>
    <property type="project" value="InterPro"/>
</dbReference>
<evidence type="ECO:0000259" key="1">
    <source>
        <dbReference type="Pfam" id="PF01726"/>
    </source>
</evidence>
<evidence type="ECO:0000313" key="3">
    <source>
        <dbReference type="Proteomes" id="UP000315388"/>
    </source>
</evidence>
<dbReference type="SUPFAM" id="SSF46785">
    <property type="entry name" value="Winged helix' DNA-binding domain"/>
    <property type="match status" value="1"/>
</dbReference>
<dbReference type="EMBL" id="VEWJ01000002">
    <property type="protein sequence ID" value="TPF76714.1"/>
    <property type="molecule type" value="Genomic_DNA"/>
</dbReference>
<dbReference type="AlphaFoldDB" id="A0A502BR74"/>
<proteinExistence type="predicted"/>
<gene>
    <name evidence="2" type="ORF">FHY56_04265</name>
</gene>
<keyword evidence="3" id="KW-1185">Reference proteome</keyword>
<dbReference type="Proteomes" id="UP000315388">
    <property type="component" value="Unassembled WGS sequence"/>
</dbReference>
<comment type="caution">
    <text evidence="2">The sequence shown here is derived from an EMBL/GenBank/DDBJ whole genome shotgun (WGS) entry which is preliminary data.</text>
</comment>
<dbReference type="OrthoDB" id="7950442at2"/>
<organism evidence="2 3">
    <name type="scientific">Brucella gallinifaecis</name>
    <dbReference type="NCBI Taxonomy" id="215590"/>
    <lineage>
        <taxon>Bacteria</taxon>
        <taxon>Pseudomonadati</taxon>
        <taxon>Pseudomonadota</taxon>
        <taxon>Alphaproteobacteria</taxon>
        <taxon>Hyphomicrobiales</taxon>
        <taxon>Brucellaceae</taxon>
        <taxon>Brucella/Ochrobactrum group</taxon>
        <taxon>Brucella</taxon>
    </lineage>
</organism>
<name>A0A502BR74_9HYPH</name>
<dbReference type="GO" id="GO:0006508">
    <property type="term" value="P:proteolysis"/>
    <property type="evidence" value="ECO:0007669"/>
    <property type="project" value="InterPro"/>
</dbReference>
<feature type="domain" description="LexA repressor DNA-binding" evidence="1">
    <location>
        <begin position="1"/>
        <end position="64"/>
    </location>
</feature>
<reference evidence="2 3" key="1">
    <citation type="journal article" date="2003" name="Int. J. Syst. Evol. Microbiol.">
        <title>Towards a standardized format for the description of a novel species (of an established genus): Ochrobactrum gallinifaecis sp. nov.</title>
        <authorList>
            <person name="Kampfer P."/>
            <person name="Buczolits S."/>
            <person name="Albrecht A."/>
            <person name="Busse H.J."/>
            <person name="Stackebrandt E."/>
        </authorList>
    </citation>
    <scope>NUCLEOTIDE SEQUENCE [LARGE SCALE GENOMIC DNA]</scope>
    <source>
        <strain evidence="2 3">ISO 196</strain>
    </source>
</reference>
<dbReference type="InterPro" id="IPR036388">
    <property type="entry name" value="WH-like_DNA-bd_sf"/>
</dbReference>
<sequence>MTSTTRRQKQAYDFIRSFIDKEGYGPSYQEIGDALGIVSRSSIHRLVHGLKERGLIELIPNRARCIALKFDAAYHLRRVLSAIDGSPVSDNEAVQEAARYLAEAA</sequence>
<dbReference type="InterPro" id="IPR006199">
    <property type="entry name" value="LexA_DNA-bd_dom"/>
</dbReference>
<protein>
    <recommendedName>
        <fullName evidence="1">LexA repressor DNA-binding domain-containing protein</fullName>
    </recommendedName>
</protein>
<dbReference type="Pfam" id="PF01726">
    <property type="entry name" value="LexA_DNA_bind"/>
    <property type="match status" value="1"/>
</dbReference>